<feature type="compositionally biased region" description="Basic and acidic residues" evidence="6">
    <location>
        <begin position="303"/>
        <end position="318"/>
    </location>
</feature>
<evidence type="ECO:0000256" key="3">
    <source>
        <dbReference type="ARBA" id="ARBA00022692"/>
    </source>
</evidence>
<feature type="non-terminal residue" evidence="9">
    <location>
        <position position="1"/>
    </location>
</feature>
<keyword evidence="4 7" id="KW-1133">Transmembrane helix</keyword>
<keyword evidence="3 7" id="KW-0812">Transmembrane</keyword>
<name>A0ABP0M6A8_9DINO</name>
<evidence type="ECO:0000256" key="2">
    <source>
        <dbReference type="ARBA" id="ARBA00008017"/>
    </source>
</evidence>
<evidence type="ECO:0000256" key="6">
    <source>
        <dbReference type="SAM" id="MobiDB-lite"/>
    </source>
</evidence>
<accession>A0ABP0M6A8</accession>
<gene>
    <name evidence="9" type="ORF">SCF082_LOCUS25820</name>
</gene>
<feature type="region of interest" description="Disordered" evidence="6">
    <location>
        <begin position="303"/>
        <end position="360"/>
    </location>
</feature>
<dbReference type="InterPro" id="IPR006685">
    <property type="entry name" value="MscS_channel_2nd"/>
</dbReference>
<dbReference type="InterPro" id="IPR045042">
    <property type="entry name" value="YnaI-like"/>
</dbReference>
<dbReference type="SUPFAM" id="SSF50182">
    <property type="entry name" value="Sm-like ribonucleoproteins"/>
    <property type="match status" value="1"/>
</dbReference>
<evidence type="ECO:0000256" key="4">
    <source>
        <dbReference type="ARBA" id="ARBA00022989"/>
    </source>
</evidence>
<dbReference type="InterPro" id="IPR023408">
    <property type="entry name" value="MscS_beta-dom_sf"/>
</dbReference>
<evidence type="ECO:0000256" key="5">
    <source>
        <dbReference type="ARBA" id="ARBA00023136"/>
    </source>
</evidence>
<dbReference type="PANTHER" id="PTHR43634:SF2">
    <property type="entry name" value="LOW CONDUCTANCE MECHANOSENSITIVE CHANNEL YNAI"/>
    <property type="match status" value="1"/>
</dbReference>
<evidence type="ECO:0000313" key="9">
    <source>
        <dbReference type="EMBL" id="CAK9045714.1"/>
    </source>
</evidence>
<keyword evidence="5 7" id="KW-0472">Membrane</keyword>
<dbReference type="Gene3D" id="2.30.30.60">
    <property type="match status" value="1"/>
</dbReference>
<proteinExistence type="inferred from homology"/>
<comment type="similarity">
    <text evidence="2">Belongs to the MscS (TC 1.A.23) family.</text>
</comment>
<dbReference type="Proteomes" id="UP001642464">
    <property type="component" value="Unassembled WGS sequence"/>
</dbReference>
<comment type="subcellular location">
    <subcellularLocation>
        <location evidence="1">Membrane</location>
        <topology evidence="1">Multi-pass membrane protein</topology>
    </subcellularLocation>
</comment>
<protein>
    <submittedName>
        <fullName evidence="9">Low conductance mechanosensitive channel YnaI</fullName>
    </submittedName>
</protein>
<dbReference type="InterPro" id="IPR010920">
    <property type="entry name" value="LSM_dom_sf"/>
</dbReference>
<comment type="caution">
    <text evidence="9">The sequence shown here is derived from an EMBL/GenBank/DDBJ whole genome shotgun (WGS) entry which is preliminary data.</text>
</comment>
<feature type="transmembrane region" description="Helical" evidence="7">
    <location>
        <begin position="12"/>
        <end position="29"/>
    </location>
</feature>
<sequence length="360" mass="41120">SSLREARINALQTLMKAIVWASYLFAVFWHAGVRISQLLLIPGTTAVVIGWVGREIAANMISGVVLHLTQPFAQGDWISLNGEDIDGWVQDVGTFYTKVVQWDKRPIYVPNAKLMSLNVQNNSRMTHRRIKYDLRLRLQDIPKIPTIVRDIQEMINEHEDIDNVQHRLVRWRAVGEFSADVWLSCYTKPSIEGIRLKSYTATQQSVLERCSQIVYKHDAAFASSNDRTQYPAGQKPEGIGQLFKDTFNTARESQLESREEVLRQREKDIKEVERELEQKGEEQAKIEKDIASKRELLAKEMMEMQAMEKNKKEAEKPPADVAAEEDMVSTRPPSSPEKQTVDTEQEEAGGSPREVPDVEL</sequence>
<evidence type="ECO:0000256" key="7">
    <source>
        <dbReference type="SAM" id="Phobius"/>
    </source>
</evidence>
<dbReference type="PANTHER" id="PTHR43634">
    <property type="entry name" value="OW CONDUCTANCE MECHANOSENSITIVE CHANNEL"/>
    <property type="match status" value="1"/>
</dbReference>
<dbReference type="Pfam" id="PF00924">
    <property type="entry name" value="MS_channel_2nd"/>
    <property type="match status" value="1"/>
</dbReference>
<evidence type="ECO:0000259" key="8">
    <source>
        <dbReference type="Pfam" id="PF00924"/>
    </source>
</evidence>
<evidence type="ECO:0000256" key="1">
    <source>
        <dbReference type="ARBA" id="ARBA00004141"/>
    </source>
</evidence>
<evidence type="ECO:0000313" key="10">
    <source>
        <dbReference type="Proteomes" id="UP001642464"/>
    </source>
</evidence>
<dbReference type="EMBL" id="CAXAMM010019446">
    <property type="protein sequence ID" value="CAK9045714.1"/>
    <property type="molecule type" value="Genomic_DNA"/>
</dbReference>
<reference evidence="9 10" key="1">
    <citation type="submission" date="2024-02" db="EMBL/GenBank/DDBJ databases">
        <authorList>
            <person name="Chen Y."/>
            <person name="Shah S."/>
            <person name="Dougan E. K."/>
            <person name="Thang M."/>
            <person name="Chan C."/>
        </authorList>
    </citation>
    <scope>NUCLEOTIDE SEQUENCE [LARGE SCALE GENOMIC DNA]</scope>
</reference>
<organism evidence="9 10">
    <name type="scientific">Durusdinium trenchii</name>
    <dbReference type="NCBI Taxonomy" id="1381693"/>
    <lineage>
        <taxon>Eukaryota</taxon>
        <taxon>Sar</taxon>
        <taxon>Alveolata</taxon>
        <taxon>Dinophyceae</taxon>
        <taxon>Suessiales</taxon>
        <taxon>Symbiodiniaceae</taxon>
        <taxon>Durusdinium</taxon>
    </lineage>
</organism>
<dbReference type="Gene3D" id="1.10.287.1260">
    <property type="match status" value="1"/>
</dbReference>
<feature type="domain" description="Mechanosensitive ion channel MscS" evidence="8">
    <location>
        <begin position="56"/>
        <end position="124"/>
    </location>
</feature>
<keyword evidence="10" id="KW-1185">Reference proteome</keyword>